<organism evidence="2 3">
    <name type="scientific">Parasulfitobacter algicola</name>
    <dbReference type="NCBI Taxonomy" id="2614809"/>
    <lineage>
        <taxon>Bacteria</taxon>
        <taxon>Pseudomonadati</taxon>
        <taxon>Pseudomonadota</taxon>
        <taxon>Alphaproteobacteria</taxon>
        <taxon>Rhodobacterales</taxon>
        <taxon>Roseobacteraceae</taxon>
        <taxon>Parasulfitobacter</taxon>
    </lineage>
</organism>
<name>A0ABX2ITK5_9RHOB</name>
<dbReference type="InterPro" id="IPR023606">
    <property type="entry name" value="CoA-Trfase_III_dom_1_sf"/>
</dbReference>
<dbReference type="Gene3D" id="3.40.50.10540">
    <property type="entry name" value="Crotonobetainyl-coa:carnitine coa-transferase, domain 1"/>
    <property type="match status" value="1"/>
</dbReference>
<keyword evidence="1 2" id="KW-0808">Transferase</keyword>
<dbReference type="Gene3D" id="3.30.1540.10">
    <property type="entry name" value="formyl-coa transferase, domain 3"/>
    <property type="match status" value="1"/>
</dbReference>
<dbReference type="RefSeq" id="WP_174134610.1">
    <property type="nucleotide sequence ID" value="NZ_JABUFE010000001.1"/>
</dbReference>
<keyword evidence="3" id="KW-1185">Reference proteome</keyword>
<dbReference type="Pfam" id="PF02515">
    <property type="entry name" value="CoA_transf_3"/>
    <property type="match status" value="1"/>
</dbReference>
<accession>A0ABX2ITK5</accession>
<dbReference type="InterPro" id="IPR003673">
    <property type="entry name" value="CoA-Trfase_fam_III"/>
</dbReference>
<dbReference type="PANTHER" id="PTHR48207:SF3">
    <property type="entry name" value="SUCCINATE--HYDROXYMETHYLGLUTARATE COA-TRANSFERASE"/>
    <property type="match status" value="1"/>
</dbReference>
<gene>
    <name evidence="2" type="ORF">HRQ87_01660</name>
</gene>
<dbReference type="PANTHER" id="PTHR48207">
    <property type="entry name" value="SUCCINATE--HYDROXYMETHYLGLUTARATE COA-TRANSFERASE"/>
    <property type="match status" value="1"/>
</dbReference>
<evidence type="ECO:0000313" key="3">
    <source>
        <dbReference type="Proteomes" id="UP000777935"/>
    </source>
</evidence>
<evidence type="ECO:0000256" key="1">
    <source>
        <dbReference type="ARBA" id="ARBA00022679"/>
    </source>
</evidence>
<sequence>MGIDGPLSGVRILDLTNVLAGPYCCYQLALMGADVTKVERPGQGDLARQLGADPGRNQTNMGLSFLAQNAQKKSITLNLKTDDGRALFLKLVATADVVVENYRPDVMGRLGLGYDVLKKTQPDLIYCAISGFGQDGPWKDNPAYDQIVQGISGVMSITGNADDDPTRVGYPIADTIGGMTAAFAISAALNERPRGRNIDISMTDAVISTMGWVVSNYLMGGVAPARHGNENTTSAPSGTFRVQDGMINIAANKQEQWEALANHIDRTDLLTDPRFLSREDRKANRLTLRTEIEKTLLTQTAAHWLKGLSEIGVPAGSVMGVDQVLSSDQITGRSLISDNLYCLDEPLSVVGSPVMMNGARPQPIIAPPELGQHNMEIYQNLGLSATDIDDLKKRGVI</sequence>
<protein>
    <submittedName>
        <fullName evidence="2">CoA transferase</fullName>
    </submittedName>
</protein>
<dbReference type="InterPro" id="IPR050483">
    <property type="entry name" value="CoA-transferase_III_domain"/>
</dbReference>
<dbReference type="EMBL" id="JABUFE010000001">
    <property type="protein sequence ID" value="NSX53503.1"/>
    <property type="molecule type" value="Genomic_DNA"/>
</dbReference>
<dbReference type="InterPro" id="IPR044855">
    <property type="entry name" value="CoA-Trfase_III_dom3_sf"/>
</dbReference>
<dbReference type="Proteomes" id="UP000777935">
    <property type="component" value="Unassembled WGS sequence"/>
</dbReference>
<evidence type="ECO:0000313" key="2">
    <source>
        <dbReference type="EMBL" id="NSX53503.1"/>
    </source>
</evidence>
<dbReference type="SUPFAM" id="SSF89796">
    <property type="entry name" value="CoA-transferase family III (CaiB/BaiF)"/>
    <property type="match status" value="1"/>
</dbReference>
<reference evidence="2 3" key="1">
    <citation type="submission" date="2020-06" db="EMBL/GenBank/DDBJ databases">
        <title>Sulfitobacter algicola sp. nov., isolated from green algae.</title>
        <authorList>
            <person name="Wang C."/>
        </authorList>
    </citation>
    <scope>NUCLEOTIDE SEQUENCE [LARGE SCALE GENOMIC DNA]</scope>
    <source>
        <strain evidence="2 3">1151</strain>
    </source>
</reference>
<comment type="caution">
    <text evidence="2">The sequence shown here is derived from an EMBL/GenBank/DDBJ whole genome shotgun (WGS) entry which is preliminary data.</text>
</comment>
<proteinExistence type="predicted"/>
<dbReference type="GO" id="GO:0016740">
    <property type="term" value="F:transferase activity"/>
    <property type="evidence" value="ECO:0007669"/>
    <property type="project" value="UniProtKB-KW"/>
</dbReference>